<keyword evidence="3" id="KW-1185">Reference proteome</keyword>
<sequence length="281" mass="30926">MQQFKTLMLREWLQQRRSWLLLGLWTPVIAWALLYIVLIYQGMPQFNSTTISDAAKVASFGISTQSSMVLYIALIGVLLTIPGLPYRDKDDKSLSFWRSLPINEANAVIVPVLMNALLLPLLAIVLAITLNLLLSAPLWITHWTALMGANLLLALIGFSLQALLTLLWFLPLVLLLALGNSAVRRWGMVMVLIGAFMAQSLLGSLSNDAPASRFVDIYFSGLFGVIDQIDLGRFLSASSNLSDQVGNLLRFAINPPFVMALLISGLCLAALIWRRKAGQTA</sequence>
<feature type="transmembrane region" description="Helical" evidence="1">
    <location>
        <begin position="20"/>
        <end position="40"/>
    </location>
</feature>
<gene>
    <name evidence="2" type="ORF">HQN60_04795</name>
</gene>
<feature type="transmembrane region" description="Helical" evidence="1">
    <location>
        <begin position="107"/>
        <end position="140"/>
    </location>
</feature>
<dbReference type="Proteomes" id="UP000504844">
    <property type="component" value="Chromosome"/>
</dbReference>
<protein>
    <submittedName>
        <fullName evidence="2">Uncharacterized protein</fullName>
    </submittedName>
</protein>
<evidence type="ECO:0000313" key="2">
    <source>
        <dbReference type="EMBL" id="QKJ66084.1"/>
    </source>
</evidence>
<dbReference type="RefSeq" id="WP_173532588.1">
    <property type="nucleotide sequence ID" value="NZ_CP054143.1"/>
</dbReference>
<name>A0A6M8SPJ0_9NEIS</name>
<feature type="transmembrane region" description="Helical" evidence="1">
    <location>
        <begin position="186"/>
        <end position="205"/>
    </location>
</feature>
<keyword evidence="1" id="KW-0472">Membrane</keyword>
<feature type="transmembrane region" description="Helical" evidence="1">
    <location>
        <begin position="68"/>
        <end position="86"/>
    </location>
</feature>
<evidence type="ECO:0000256" key="1">
    <source>
        <dbReference type="SAM" id="Phobius"/>
    </source>
</evidence>
<proteinExistence type="predicted"/>
<keyword evidence="1" id="KW-0812">Transmembrane</keyword>
<dbReference type="KEGG" id="dee:HQN60_04795"/>
<dbReference type="AlphaFoldDB" id="A0A6M8SPJ0"/>
<feature type="transmembrane region" description="Helical" evidence="1">
    <location>
        <begin position="251"/>
        <end position="273"/>
    </location>
</feature>
<evidence type="ECO:0000313" key="3">
    <source>
        <dbReference type="Proteomes" id="UP000504844"/>
    </source>
</evidence>
<keyword evidence="1" id="KW-1133">Transmembrane helix</keyword>
<feature type="transmembrane region" description="Helical" evidence="1">
    <location>
        <begin position="152"/>
        <end position="179"/>
    </location>
</feature>
<accession>A0A6M8SPJ0</accession>
<organism evidence="2 3">
    <name type="scientific">Deefgea piscis</name>
    <dbReference type="NCBI Taxonomy" id="2739061"/>
    <lineage>
        <taxon>Bacteria</taxon>
        <taxon>Pseudomonadati</taxon>
        <taxon>Pseudomonadota</taxon>
        <taxon>Betaproteobacteria</taxon>
        <taxon>Neisseriales</taxon>
        <taxon>Chitinibacteraceae</taxon>
        <taxon>Deefgea</taxon>
    </lineage>
</organism>
<reference evidence="2 3" key="1">
    <citation type="submission" date="2020-05" db="EMBL/GenBank/DDBJ databases">
        <title>Complete genome sequence of Deefgea sp. D17.</title>
        <authorList>
            <person name="Bae J.-W."/>
            <person name="Han J.E."/>
        </authorList>
    </citation>
    <scope>NUCLEOTIDE SEQUENCE [LARGE SCALE GENOMIC DNA]</scope>
    <source>
        <strain evidence="2 3">D17</strain>
    </source>
</reference>
<dbReference type="EMBL" id="CP054143">
    <property type="protein sequence ID" value="QKJ66084.1"/>
    <property type="molecule type" value="Genomic_DNA"/>
</dbReference>